<dbReference type="KEGG" id="pez:HWQ56_10795"/>
<dbReference type="PROSITE" id="PS50850">
    <property type="entry name" value="MFS"/>
    <property type="match status" value="1"/>
</dbReference>
<name>A0A7D5H001_9PSED</name>
<keyword evidence="3 6" id="KW-0812">Transmembrane</keyword>
<feature type="transmembrane region" description="Helical" evidence="6">
    <location>
        <begin position="68"/>
        <end position="87"/>
    </location>
</feature>
<dbReference type="AlphaFoldDB" id="A0A7D5H001"/>
<dbReference type="PANTHER" id="PTHR43124:SF3">
    <property type="entry name" value="CHLORAMPHENICOL EFFLUX PUMP RV0191"/>
    <property type="match status" value="1"/>
</dbReference>
<keyword evidence="9" id="KW-1185">Reference proteome</keyword>
<organism evidence="8 9">
    <name type="scientific">Pseudomonas eucalypticola</name>
    <dbReference type="NCBI Taxonomy" id="2599595"/>
    <lineage>
        <taxon>Bacteria</taxon>
        <taxon>Pseudomonadati</taxon>
        <taxon>Pseudomonadota</taxon>
        <taxon>Gammaproteobacteria</taxon>
        <taxon>Pseudomonadales</taxon>
        <taxon>Pseudomonadaceae</taxon>
        <taxon>Pseudomonas</taxon>
    </lineage>
</organism>
<feature type="transmembrane region" description="Helical" evidence="6">
    <location>
        <begin position="349"/>
        <end position="369"/>
    </location>
</feature>
<dbReference type="InterPro" id="IPR050189">
    <property type="entry name" value="MFS_Efflux_Transporters"/>
</dbReference>
<evidence type="ECO:0000313" key="8">
    <source>
        <dbReference type="EMBL" id="QKZ04245.1"/>
    </source>
</evidence>
<dbReference type="PANTHER" id="PTHR43124">
    <property type="entry name" value="PURINE EFFLUX PUMP PBUE"/>
    <property type="match status" value="1"/>
</dbReference>
<dbReference type="GO" id="GO:0022857">
    <property type="term" value="F:transmembrane transporter activity"/>
    <property type="evidence" value="ECO:0007669"/>
    <property type="project" value="InterPro"/>
</dbReference>
<dbReference type="InterPro" id="IPR011701">
    <property type="entry name" value="MFS"/>
</dbReference>
<evidence type="ECO:0000256" key="5">
    <source>
        <dbReference type="ARBA" id="ARBA00023136"/>
    </source>
</evidence>
<keyword evidence="2" id="KW-1003">Cell membrane</keyword>
<keyword evidence="5 6" id="KW-0472">Membrane</keyword>
<feature type="domain" description="Major facilitator superfamily (MFS) profile" evidence="7">
    <location>
        <begin position="2"/>
        <end position="375"/>
    </location>
</feature>
<feature type="transmembrane region" description="Helical" evidence="6">
    <location>
        <begin position="322"/>
        <end position="343"/>
    </location>
</feature>
<feature type="transmembrane region" description="Helical" evidence="6">
    <location>
        <begin position="157"/>
        <end position="181"/>
    </location>
</feature>
<evidence type="ECO:0000259" key="7">
    <source>
        <dbReference type="PROSITE" id="PS50850"/>
    </source>
</evidence>
<feature type="transmembrane region" description="Helical" evidence="6">
    <location>
        <begin position="264"/>
        <end position="286"/>
    </location>
</feature>
<dbReference type="CDD" id="cd17324">
    <property type="entry name" value="MFS_NepI_like"/>
    <property type="match status" value="1"/>
</dbReference>
<evidence type="ECO:0000256" key="2">
    <source>
        <dbReference type="ARBA" id="ARBA00022475"/>
    </source>
</evidence>
<keyword evidence="4 6" id="KW-1133">Transmembrane helix</keyword>
<evidence type="ECO:0000313" key="9">
    <source>
        <dbReference type="Proteomes" id="UP000509568"/>
    </source>
</evidence>
<dbReference type="EMBL" id="CP056030">
    <property type="protein sequence ID" value="QKZ04245.1"/>
    <property type="molecule type" value="Genomic_DNA"/>
</dbReference>
<feature type="transmembrane region" description="Helical" evidence="6">
    <location>
        <begin position="126"/>
        <end position="145"/>
    </location>
</feature>
<accession>A0A7D5H001</accession>
<sequence length="381" mass="39316">MAVFSLALGSFASVTAEFLPVGVLPDIARTYGITEGSAGLMMTLPGALAALAAPGALILAGKSDRRQTVLWLSATLLIACLLSAWAPNYPVMLIGRGLVGVSLGAFWATALAVAVRLVSQDRSHQATACVFGGVTAAMILGVPLGTLVSDHFGWRGAFLAASAIAAAALIFQAMVLQSVPVETSLRFQALKEYVSRAESRSSMVMTALVFAAHFGTYTFLAPLLAQEGAGSFNVSIVLLGYGLAGFVSNFVASQMVSKSLRGTLLLAKLLLLLSIALAPVFVGFHIVEVGLILLWGIAWGALPLCLNIWNQTQHVGNSEASSVMFTFTAQVAIALGAGGSGVIVDELGVSAAFWVGAAIVVLSFSLLAVSQSSPRIQAASS</sequence>
<feature type="transmembrane region" description="Helical" evidence="6">
    <location>
        <begin position="40"/>
        <end position="61"/>
    </location>
</feature>
<dbReference type="SUPFAM" id="SSF103473">
    <property type="entry name" value="MFS general substrate transporter"/>
    <property type="match status" value="1"/>
</dbReference>
<feature type="transmembrane region" description="Helical" evidence="6">
    <location>
        <begin position="202"/>
        <end position="225"/>
    </location>
</feature>
<dbReference type="Pfam" id="PF07690">
    <property type="entry name" value="MFS_1"/>
    <property type="match status" value="1"/>
</dbReference>
<gene>
    <name evidence="8" type="ORF">HWQ56_10795</name>
</gene>
<comment type="subcellular location">
    <subcellularLocation>
        <location evidence="1">Cell membrane</location>
        <topology evidence="1">Multi-pass membrane protein</topology>
    </subcellularLocation>
</comment>
<dbReference type="Gene3D" id="1.20.1250.20">
    <property type="entry name" value="MFS general substrate transporter like domains"/>
    <property type="match status" value="1"/>
</dbReference>
<feature type="transmembrane region" description="Helical" evidence="6">
    <location>
        <begin position="231"/>
        <end position="252"/>
    </location>
</feature>
<proteinExistence type="predicted"/>
<feature type="transmembrane region" description="Helical" evidence="6">
    <location>
        <begin position="93"/>
        <end position="114"/>
    </location>
</feature>
<dbReference type="GO" id="GO:0005886">
    <property type="term" value="C:plasma membrane"/>
    <property type="evidence" value="ECO:0007669"/>
    <property type="project" value="UniProtKB-SubCell"/>
</dbReference>
<protein>
    <submittedName>
        <fullName evidence="8">MFS transporter</fullName>
    </submittedName>
</protein>
<dbReference type="InterPro" id="IPR020846">
    <property type="entry name" value="MFS_dom"/>
</dbReference>
<dbReference type="Proteomes" id="UP000509568">
    <property type="component" value="Chromosome"/>
</dbReference>
<evidence type="ECO:0000256" key="4">
    <source>
        <dbReference type="ARBA" id="ARBA00022989"/>
    </source>
</evidence>
<feature type="transmembrane region" description="Helical" evidence="6">
    <location>
        <begin position="292"/>
        <end position="310"/>
    </location>
</feature>
<reference evidence="8 9" key="1">
    <citation type="submission" date="2020-06" db="EMBL/GenBank/DDBJ databases">
        <title>Pseudomonas eucalypticola sp. nov., an endophyte of Eucalyptus dunnii leaves with biocontrol ability of eucalyptus leaf blight.</title>
        <authorList>
            <person name="Liu Y."/>
            <person name="Song Z."/>
            <person name="Zeng H."/>
            <person name="Lu M."/>
            <person name="Wang X."/>
            <person name="Lian X."/>
            <person name="Zhang Q."/>
        </authorList>
    </citation>
    <scope>NUCLEOTIDE SEQUENCE [LARGE SCALE GENOMIC DNA]</scope>
    <source>
        <strain evidence="8 9">NP-1</strain>
    </source>
</reference>
<evidence type="ECO:0000256" key="3">
    <source>
        <dbReference type="ARBA" id="ARBA00022692"/>
    </source>
</evidence>
<evidence type="ECO:0000256" key="1">
    <source>
        <dbReference type="ARBA" id="ARBA00004651"/>
    </source>
</evidence>
<evidence type="ECO:0000256" key="6">
    <source>
        <dbReference type="SAM" id="Phobius"/>
    </source>
</evidence>
<dbReference type="InterPro" id="IPR036259">
    <property type="entry name" value="MFS_trans_sf"/>
</dbReference>